<evidence type="ECO:0000313" key="9">
    <source>
        <dbReference type="EMBL" id="CAB5047601.1"/>
    </source>
</evidence>
<protein>
    <submittedName>
        <fullName evidence="6">Unannotated protein</fullName>
    </submittedName>
</protein>
<gene>
    <name evidence="4" type="ORF">UFOPK2648_00568</name>
    <name evidence="5" type="ORF">UFOPK2824_00074</name>
    <name evidence="6" type="ORF">UFOPK3037_01245</name>
    <name evidence="7" type="ORF">UFOPK3278_00595</name>
    <name evidence="3" type="ORF">UFOPK3406_01008</name>
    <name evidence="2" type="ORF">UFOPK3925_00139</name>
    <name evidence="8" type="ORF">UFOPK4097_01366</name>
    <name evidence="9" type="ORF">UFOPK4301_00555</name>
</gene>
<feature type="transmembrane region" description="Helical" evidence="1">
    <location>
        <begin position="305"/>
        <end position="328"/>
    </location>
</feature>
<evidence type="ECO:0000313" key="4">
    <source>
        <dbReference type="EMBL" id="CAB4705624.1"/>
    </source>
</evidence>
<name>A0A6J6YYD2_9ZZZZ</name>
<keyword evidence="1" id="KW-0812">Transmembrane</keyword>
<dbReference type="InterPro" id="IPR045931">
    <property type="entry name" value="DUF6350"/>
</dbReference>
<dbReference type="EMBL" id="CAESAI010000024">
    <property type="protein sequence ID" value="CAB4341153.1"/>
    <property type="molecule type" value="Genomic_DNA"/>
</dbReference>
<sequence length="426" mass="45592">MTEVLPRKRPTGAPQRQWRRPIPEEHINHYPPFVASAIAALGAVLIGYLITLGFVMAAWLFAAHGSESTIQVLRATGVVWQVLHLIPAVIGESTIGLLPWGFVILPIFVLWKATQWALKSSQPKSAKEFTRIGISISLFYMIFALLVSAAASTTDLQTPLVSSTFHTLGVALISTAVCIMSYAPSRTILTDFLPKLVVDGIRPALIAFGLLVVAGSALISISLILHWSEIRAVTSLMAPGLLDGFFMTLLGIGYLPTVSMWSISYLLGPGIVLGGGSTVTASIASPGALPAFPLLSILPSETAKYSHLLIVIPILIGVAIYFLMPRVLWVVQGDSLATSMSFIVRWREVATLMISTGLLATMLWIAACASSGPLGTGYLKFVGPVPGELALAAVTVCGLSALATLVLPRTAMSMIYWWSHRESDTK</sequence>
<dbReference type="EMBL" id="CAFAAO010000018">
    <property type="protein sequence ID" value="CAB4810267.1"/>
    <property type="molecule type" value="Genomic_DNA"/>
</dbReference>
<evidence type="ECO:0000313" key="3">
    <source>
        <dbReference type="EMBL" id="CAB4341153.1"/>
    </source>
</evidence>
<keyword evidence="1" id="KW-1133">Transmembrane helix</keyword>
<feature type="transmembrane region" description="Helical" evidence="1">
    <location>
        <begin position="349"/>
        <end position="369"/>
    </location>
</feature>
<dbReference type="Pfam" id="PF19877">
    <property type="entry name" value="DUF6350"/>
    <property type="match status" value="1"/>
</dbReference>
<evidence type="ECO:0000313" key="6">
    <source>
        <dbReference type="EMBL" id="CAB4810267.1"/>
    </source>
</evidence>
<proteinExistence type="predicted"/>
<feature type="transmembrane region" description="Helical" evidence="1">
    <location>
        <begin position="204"/>
        <end position="225"/>
    </location>
</feature>
<feature type="transmembrane region" description="Helical" evidence="1">
    <location>
        <begin position="132"/>
        <end position="151"/>
    </location>
</feature>
<evidence type="ECO:0000313" key="5">
    <source>
        <dbReference type="EMBL" id="CAB4739804.1"/>
    </source>
</evidence>
<feature type="transmembrane region" description="Helical" evidence="1">
    <location>
        <begin position="245"/>
        <end position="267"/>
    </location>
</feature>
<evidence type="ECO:0000313" key="8">
    <source>
        <dbReference type="EMBL" id="CAB5027790.1"/>
    </source>
</evidence>
<dbReference type="AlphaFoldDB" id="A0A6J6YYD2"/>
<dbReference type="EMBL" id="CAFBQG010000050">
    <property type="protein sequence ID" value="CAB5047601.1"/>
    <property type="molecule type" value="Genomic_DNA"/>
</dbReference>
<evidence type="ECO:0000313" key="2">
    <source>
        <dbReference type="EMBL" id="CAB4330613.1"/>
    </source>
</evidence>
<dbReference type="EMBL" id="CAFBPK010000028">
    <property type="protein sequence ID" value="CAB5027790.1"/>
    <property type="molecule type" value="Genomic_DNA"/>
</dbReference>
<dbReference type="EMBL" id="CAFBIX010000017">
    <property type="protein sequence ID" value="CAB4847494.1"/>
    <property type="molecule type" value="Genomic_DNA"/>
</dbReference>
<feature type="transmembrane region" description="Helical" evidence="1">
    <location>
        <begin position="33"/>
        <end position="62"/>
    </location>
</feature>
<dbReference type="EMBL" id="CAESAD010000001">
    <property type="protein sequence ID" value="CAB4330613.1"/>
    <property type="molecule type" value="Genomic_DNA"/>
</dbReference>
<evidence type="ECO:0000313" key="7">
    <source>
        <dbReference type="EMBL" id="CAB4847494.1"/>
    </source>
</evidence>
<organism evidence="6">
    <name type="scientific">freshwater metagenome</name>
    <dbReference type="NCBI Taxonomy" id="449393"/>
    <lineage>
        <taxon>unclassified sequences</taxon>
        <taxon>metagenomes</taxon>
        <taxon>ecological metagenomes</taxon>
    </lineage>
</organism>
<keyword evidence="1" id="KW-0472">Membrane</keyword>
<dbReference type="EMBL" id="CAEZYC010000022">
    <property type="protein sequence ID" value="CAB4705624.1"/>
    <property type="molecule type" value="Genomic_DNA"/>
</dbReference>
<feature type="transmembrane region" description="Helical" evidence="1">
    <location>
        <begin position="82"/>
        <end position="111"/>
    </location>
</feature>
<reference evidence="6" key="1">
    <citation type="submission" date="2020-05" db="EMBL/GenBank/DDBJ databases">
        <authorList>
            <person name="Chiriac C."/>
            <person name="Salcher M."/>
            <person name="Ghai R."/>
            <person name="Kavagutti S V."/>
        </authorList>
    </citation>
    <scope>NUCLEOTIDE SEQUENCE</scope>
</reference>
<accession>A0A6J6YYD2</accession>
<feature type="transmembrane region" description="Helical" evidence="1">
    <location>
        <begin position="389"/>
        <end position="407"/>
    </location>
</feature>
<feature type="transmembrane region" description="Helical" evidence="1">
    <location>
        <begin position="163"/>
        <end position="183"/>
    </location>
</feature>
<evidence type="ECO:0000256" key="1">
    <source>
        <dbReference type="SAM" id="Phobius"/>
    </source>
</evidence>
<dbReference type="EMBL" id="CAEZZD010000005">
    <property type="protein sequence ID" value="CAB4739804.1"/>
    <property type="molecule type" value="Genomic_DNA"/>
</dbReference>